<gene>
    <name evidence="1" type="ORF">A3C70_02130</name>
</gene>
<dbReference type="Proteomes" id="UP000178175">
    <property type="component" value="Unassembled WGS sequence"/>
</dbReference>
<dbReference type="Gene3D" id="2.40.30.10">
    <property type="entry name" value="Translation factors"/>
    <property type="match status" value="1"/>
</dbReference>
<name>A0A1G2TIF6_9BACT</name>
<evidence type="ECO:0008006" key="3">
    <source>
        <dbReference type="Google" id="ProtNLM"/>
    </source>
</evidence>
<evidence type="ECO:0000313" key="2">
    <source>
        <dbReference type="Proteomes" id="UP000178175"/>
    </source>
</evidence>
<organism evidence="1 2">
    <name type="scientific">Candidatus Zambryskibacteria bacterium RIFCSPHIGHO2_02_FULL_43_14</name>
    <dbReference type="NCBI Taxonomy" id="1802748"/>
    <lineage>
        <taxon>Bacteria</taxon>
        <taxon>Candidatus Zambryskiibacteriota</taxon>
    </lineage>
</organism>
<evidence type="ECO:0000313" key="1">
    <source>
        <dbReference type="EMBL" id="OHA97080.1"/>
    </source>
</evidence>
<protein>
    <recommendedName>
        <fullName evidence="3">Translation elongation factor-like protein</fullName>
    </recommendedName>
</protein>
<dbReference type="EMBL" id="MHVR01000001">
    <property type="protein sequence ID" value="OHA97080.1"/>
    <property type="molecule type" value="Genomic_DNA"/>
</dbReference>
<reference evidence="1 2" key="1">
    <citation type="journal article" date="2016" name="Nat. Commun.">
        <title>Thousands of microbial genomes shed light on interconnected biogeochemical processes in an aquifer system.</title>
        <authorList>
            <person name="Anantharaman K."/>
            <person name="Brown C.T."/>
            <person name="Hug L.A."/>
            <person name="Sharon I."/>
            <person name="Castelle C.J."/>
            <person name="Probst A.J."/>
            <person name="Thomas B.C."/>
            <person name="Singh A."/>
            <person name="Wilkins M.J."/>
            <person name="Karaoz U."/>
            <person name="Brodie E.L."/>
            <person name="Williams K.H."/>
            <person name="Hubbard S.S."/>
            <person name="Banfield J.F."/>
        </authorList>
    </citation>
    <scope>NUCLEOTIDE SEQUENCE [LARGE SCALE GENOMIC DNA]</scope>
</reference>
<dbReference type="AlphaFoldDB" id="A0A1G2TIF6"/>
<accession>A0A1G2TIF6</accession>
<comment type="caution">
    <text evidence="1">The sequence shown here is derived from an EMBL/GenBank/DDBJ whole genome shotgun (WGS) entry which is preliminary data.</text>
</comment>
<dbReference type="InterPro" id="IPR009000">
    <property type="entry name" value="Transl_B-barrel_sf"/>
</dbReference>
<sequence>MAKSDSVGEVTHWYDKIGVAVIKLKKGLKIGDSIKVKHGDDEFGDSINSMQLNHEPVESGKKGDEVAIKLSQKAREGSEIHLA</sequence>
<proteinExistence type="predicted"/>
<dbReference type="SUPFAM" id="SSF50447">
    <property type="entry name" value="Translation proteins"/>
    <property type="match status" value="1"/>
</dbReference>